<feature type="transmembrane region" description="Helical" evidence="2">
    <location>
        <begin position="200"/>
        <end position="226"/>
    </location>
</feature>
<evidence type="ECO:0000313" key="4">
    <source>
        <dbReference type="Proteomes" id="UP000187191"/>
    </source>
</evidence>
<dbReference type="InterPro" id="IPR045931">
    <property type="entry name" value="DUF6350"/>
</dbReference>
<dbReference type="PANTHER" id="PTHR34403:SF14">
    <property type="entry name" value="OS05G0225800 PROTEIN"/>
    <property type="match status" value="1"/>
</dbReference>
<feature type="transmembrane region" description="Helical" evidence="2">
    <location>
        <begin position="142"/>
        <end position="162"/>
    </location>
</feature>
<feature type="transmembrane region" description="Helical" evidence="2">
    <location>
        <begin position="71"/>
        <end position="91"/>
    </location>
</feature>
<organism evidence="3 4">
    <name type="scientific">Streptomyces alfalfae</name>
    <dbReference type="NCBI Taxonomy" id="1642299"/>
    <lineage>
        <taxon>Bacteria</taxon>
        <taxon>Bacillati</taxon>
        <taxon>Actinomycetota</taxon>
        <taxon>Actinomycetes</taxon>
        <taxon>Kitasatosporales</taxon>
        <taxon>Streptomycetaceae</taxon>
        <taxon>Streptomyces</taxon>
    </lineage>
</organism>
<evidence type="ECO:0000256" key="2">
    <source>
        <dbReference type="SAM" id="Phobius"/>
    </source>
</evidence>
<dbReference type="Pfam" id="PF19877">
    <property type="entry name" value="DUF6350"/>
    <property type="match status" value="1"/>
</dbReference>
<feature type="transmembrane region" description="Helical" evidence="2">
    <location>
        <begin position="238"/>
        <end position="256"/>
    </location>
</feature>
<feature type="transmembrane region" description="Helical" evidence="2">
    <location>
        <begin position="111"/>
        <end position="130"/>
    </location>
</feature>
<dbReference type="PANTHER" id="PTHR34403">
    <property type="entry name" value="TOL-PAL SYSTEM PROTEIN TOLA"/>
    <property type="match status" value="1"/>
</dbReference>
<dbReference type="EMBL" id="CP015588">
    <property type="protein sequence ID" value="APY86783.1"/>
    <property type="molecule type" value="Genomic_DNA"/>
</dbReference>
<dbReference type="PROSITE" id="PS51257">
    <property type="entry name" value="PROKAR_LIPOPROTEIN"/>
    <property type="match status" value="1"/>
</dbReference>
<evidence type="ECO:0000313" key="3">
    <source>
        <dbReference type="EMBL" id="APY86783.1"/>
    </source>
</evidence>
<keyword evidence="2" id="KW-0812">Transmembrane</keyword>
<dbReference type="InterPro" id="IPR050972">
    <property type="entry name" value="SDr-like"/>
</dbReference>
<gene>
    <name evidence="3" type="ORF">A7J05_14535</name>
</gene>
<protein>
    <recommendedName>
        <fullName evidence="5">Integral membrane protein</fullName>
    </recommendedName>
</protein>
<feature type="compositionally biased region" description="Basic and acidic residues" evidence="1">
    <location>
        <begin position="625"/>
        <end position="644"/>
    </location>
</feature>
<proteinExistence type="predicted"/>
<accession>A0ABM6GTB1</accession>
<feature type="compositionally biased region" description="Low complexity" evidence="1">
    <location>
        <begin position="461"/>
        <end position="477"/>
    </location>
</feature>
<feature type="transmembrane region" description="Helical" evidence="2">
    <location>
        <begin position="12"/>
        <end position="35"/>
    </location>
</feature>
<feature type="transmembrane region" description="Helical" evidence="2">
    <location>
        <begin position="386"/>
        <end position="411"/>
    </location>
</feature>
<feature type="compositionally biased region" description="Low complexity" evidence="1">
    <location>
        <begin position="498"/>
        <end position="513"/>
    </location>
</feature>
<keyword evidence="2" id="KW-0472">Membrane</keyword>
<feature type="compositionally biased region" description="Acidic residues" evidence="1">
    <location>
        <begin position="514"/>
        <end position="526"/>
    </location>
</feature>
<feature type="transmembrane region" description="Helical" evidence="2">
    <location>
        <begin position="345"/>
        <end position="366"/>
    </location>
</feature>
<reference evidence="3 4" key="1">
    <citation type="submission" date="2016-05" db="EMBL/GenBank/DDBJ databases">
        <authorList>
            <person name="Gu J."/>
        </authorList>
    </citation>
    <scope>NUCLEOTIDE SEQUENCE [LARGE SCALE GENOMIC DNA]</scope>
    <source>
        <strain evidence="3 4">ACCC40021</strain>
    </source>
</reference>
<feature type="compositionally biased region" description="Low complexity" evidence="1">
    <location>
        <begin position="610"/>
        <end position="624"/>
    </location>
</feature>
<evidence type="ECO:0000256" key="1">
    <source>
        <dbReference type="SAM" id="MobiDB-lite"/>
    </source>
</evidence>
<feature type="compositionally biased region" description="Low complexity" evidence="1">
    <location>
        <begin position="594"/>
        <end position="603"/>
    </location>
</feature>
<keyword evidence="4" id="KW-1185">Reference proteome</keyword>
<feature type="region of interest" description="Disordered" evidence="1">
    <location>
        <begin position="461"/>
        <end position="644"/>
    </location>
</feature>
<feature type="compositionally biased region" description="Pro residues" evidence="1">
    <location>
        <begin position="478"/>
        <end position="497"/>
    </location>
</feature>
<sequence>MRDRSPDLATCMVVGAVAACLGLGALAVLVMVLWIGSPYPDSGPDGVLRVVASLWLLAHGTELIRADTASGVPAPVGLTPLLLVALPGWLVHRAARDAAAPDACGHPVRTAWGGVVSGYLLVALFMLVYASGGEPRPEWFGALLRVPLLVGVVAGLGVWAGHGYPRGPLPVSVRPALNVLPDRLRPHVLRGPFVREEALAVLRAGAAGAVALVGGGALLVSVALVARIGAVHASFGQITAVWSGSVAVTLLALALVPNAAVWGAVYALGPGFTVGAGTVVAPGGVEAGAALPPFPLLGAVPVAGLGGPLGMAVLLVPVAAGCVVAWCTVRAAAPDGGERAEVWPVARTAVSAAASAAVCGVAMAVLAELAGGPMGTGTLADFGPAWWPAGGAALLWTGAVAVPMALVVRAWRLLTWDGRRPWWLPRLRVPFPTALPRPRLPRPLLPRPRLARLWPVRARQGDTPLPAASDPAAAGSLAPPPPRAAPPITAPPRPTVPPRAFFEGEAGSGTVAEAEAEAEAGGEAEAEIGAGDGVKAPPMPPNPPRRAPETRTTASPEPDQEPEPKPEPEPEQDSGPQPEPEQEPEPQPEPNPEPESQSQLQPNPERESKPQSQPEPKSQSQPEPKSQRQPEPKSQRQPEPEPKP</sequence>
<feature type="transmembrane region" description="Helical" evidence="2">
    <location>
        <begin position="309"/>
        <end position="333"/>
    </location>
</feature>
<evidence type="ECO:0008006" key="5">
    <source>
        <dbReference type="Google" id="ProtNLM"/>
    </source>
</evidence>
<dbReference type="Proteomes" id="UP000187191">
    <property type="component" value="Chromosome"/>
</dbReference>
<dbReference type="RefSeq" id="WP_162933519.1">
    <property type="nucleotide sequence ID" value="NZ_CP015588.1"/>
</dbReference>
<name>A0ABM6GTB1_9ACTN</name>
<keyword evidence="2" id="KW-1133">Transmembrane helix</keyword>